<keyword evidence="3" id="KW-0378">Hydrolase</keyword>
<keyword evidence="4" id="KW-0342">GTP-binding</keyword>
<dbReference type="PANTHER" id="PTHR32341:SF10">
    <property type="entry name" value="INTERFERON-INDUCIBLE GTPASE 5"/>
    <property type="match status" value="1"/>
</dbReference>
<dbReference type="Gene3D" id="3.40.50.300">
    <property type="entry name" value="P-loop containing nucleotide triphosphate hydrolases"/>
    <property type="match status" value="1"/>
</dbReference>
<dbReference type="InterPro" id="IPR030385">
    <property type="entry name" value="G_IRG_dom"/>
</dbReference>
<evidence type="ECO:0000256" key="2">
    <source>
        <dbReference type="ARBA" id="ARBA00022741"/>
    </source>
</evidence>
<reference evidence="6 7" key="1">
    <citation type="journal article" date="2013" name="Proc. Natl. Acad. Sci. U.S.A.">
        <title>The king cobra genome reveals dynamic gene evolution and adaptation in the snake venom system.</title>
        <authorList>
            <person name="Vonk F.J."/>
            <person name="Casewell N.R."/>
            <person name="Henkel C.V."/>
            <person name="Heimberg A.M."/>
            <person name="Jansen H.J."/>
            <person name="McCleary R.J."/>
            <person name="Kerkkamp H.M."/>
            <person name="Vos R.A."/>
            <person name="Guerreiro I."/>
            <person name="Calvete J.J."/>
            <person name="Wuster W."/>
            <person name="Woods A.E."/>
            <person name="Logan J.M."/>
            <person name="Harrison R.A."/>
            <person name="Castoe T.A."/>
            <person name="de Koning A.P."/>
            <person name="Pollock D.D."/>
            <person name="Yandell M."/>
            <person name="Calderon D."/>
            <person name="Renjifo C."/>
            <person name="Currier R.B."/>
            <person name="Salgado D."/>
            <person name="Pla D."/>
            <person name="Sanz L."/>
            <person name="Hyder A.S."/>
            <person name="Ribeiro J.M."/>
            <person name="Arntzen J.W."/>
            <person name="van den Thillart G.E."/>
            <person name="Boetzer M."/>
            <person name="Pirovano W."/>
            <person name="Dirks R.P."/>
            <person name="Spaink H.P."/>
            <person name="Duboule D."/>
            <person name="McGlinn E."/>
            <person name="Kini R.M."/>
            <person name="Richardson M.K."/>
        </authorList>
    </citation>
    <scope>NUCLEOTIDE SEQUENCE</scope>
    <source>
        <tissue evidence="6">Blood</tissue>
    </source>
</reference>
<comment type="caution">
    <text evidence="6">The sequence shown here is derived from an EMBL/GenBank/DDBJ whole genome shotgun (WGS) entry which is preliminary data.</text>
</comment>
<dbReference type="PANTHER" id="PTHR32341">
    <property type="entry name" value="INTERFERON-INDUCIBLE GTPASE"/>
    <property type="match status" value="1"/>
</dbReference>
<comment type="similarity">
    <text evidence="1">Belongs to the TRAFAC class dynamin-like GTPase superfamily. IRG family.</text>
</comment>
<dbReference type="AlphaFoldDB" id="V8N220"/>
<evidence type="ECO:0000259" key="5">
    <source>
        <dbReference type="PROSITE" id="PS51716"/>
    </source>
</evidence>
<sequence length="187" mass="21753">MGNTITRDYLWSQFEEFRRDLSQGSVHEMAANYQKHLNEMQNLPLNIAITGQTGAGKSSFVNAFRGVMDDDDEAAEVGTVERTKEPKAYPHPYCPNIQIWDLPGIGTPKFKATEYLQKVQFERYDVFIIVTSDDFTENDALLTKEIQRMRKKFYCVRTKIDVNLDSEKRKNNFMKEKTLAFIRKCCE</sequence>
<dbReference type="OrthoDB" id="422720at2759"/>
<accession>V8N220</accession>
<keyword evidence="7" id="KW-1185">Reference proteome</keyword>
<feature type="domain" description="IRG-type G" evidence="5">
    <location>
        <begin position="43"/>
        <end position="187"/>
    </location>
</feature>
<dbReference type="GO" id="GO:0016787">
    <property type="term" value="F:hydrolase activity"/>
    <property type="evidence" value="ECO:0007669"/>
    <property type="project" value="UniProtKB-KW"/>
</dbReference>
<evidence type="ECO:0000256" key="1">
    <source>
        <dbReference type="ARBA" id="ARBA00005429"/>
    </source>
</evidence>
<dbReference type="FunFam" id="3.40.50.300:FF:000541">
    <property type="entry name" value="Immunity related GTPase M"/>
    <property type="match status" value="1"/>
</dbReference>
<feature type="non-terminal residue" evidence="6">
    <location>
        <position position="1"/>
    </location>
</feature>
<dbReference type="InterPro" id="IPR007743">
    <property type="entry name" value="Immunity-related_GTPase-like"/>
</dbReference>
<evidence type="ECO:0000313" key="6">
    <source>
        <dbReference type="EMBL" id="ETE55941.1"/>
    </source>
</evidence>
<proteinExistence type="inferred from homology"/>
<keyword evidence="2" id="KW-0547">Nucleotide-binding</keyword>
<name>V8N220_OPHHA</name>
<dbReference type="EMBL" id="AZIM01064080">
    <property type="protein sequence ID" value="ETE55941.1"/>
    <property type="molecule type" value="Genomic_DNA"/>
</dbReference>
<organism evidence="6 7">
    <name type="scientific">Ophiophagus hannah</name>
    <name type="common">King cobra</name>
    <name type="synonym">Naja hannah</name>
    <dbReference type="NCBI Taxonomy" id="8665"/>
    <lineage>
        <taxon>Eukaryota</taxon>
        <taxon>Metazoa</taxon>
        <taxon>Chordata</taxon>
        <taxon>Craniata</taxon>
        <taxon>Vertebrata</taxon>
        <taxon>Euteleostomi</taxon>
        <taxon>Lepidosauria</taxon>
        <taxon>Squamata</taxon>
        <taxon>Bifurcata</taxon>
        <taxon>Unidentata</taxon>
        <taxon>Episquamata</taxon>
        <taxon>Toxicofera</taxon>
        <taxon>Serpentes</taxon>
        <taxon>Colubroidea</taxon>
        <taxon>Elapidae</taxon>
        <taxon>Elapinae</taxon>
        <taxon>Ophiophagus</taxon>
    </lineage>
</organism>
<evidence type="ECO:0000256" key="4">
    <source>
        <dbReference type="ARBA" id="ARBA00023134"/>
    </source>
</evidence>
<dbReference type="Proteomes" id="UP000018936">
    <property type="component" value="Unassembled WGS sequence"/>
</dbReference>
<dbReference type="SUPFAM" id="SSF52540">
    <property type="entry name" value="P-loop containing nucleoside triphosphate hydrolases"/>
    <property type="match status" value="1"/>
</dbReference>
<gene>
    <name evidence="6" type="primary">Iigp1</name>
    <name evidence="6" type="ORF">L345_18350</name>
</gene>
<protein>
    <submittedName>
        <fullName evidence="6">Interferon-inducible GTPase 1</fullName>
    </submittedName>
</protein>
<dbReference type="InterPro" id="IPR027417">
    <property type="entry name" value="P-loop_NTPase"/>
</dbReference>
<evidence type="ECO:0000313" key="7">
    <source>
        <dbReference type="Proteomes" id="UP000018936"/>
    </source>
</evidence>
<dbReference type="GO" id="GO:0016020">
    <property type="term" value="C:membrane"/>
    <property type="evidence" value="ECO:0007669"/>
    <property type="project" value="InterPro"/>
</dbReference>
<evidence type="ECO:0000256" key="3">
    <source>
        <dbReference type="ARBA" id="ARBA00022801"/>
    </source>
</evidence>
<feature type="non-terminal residue" evidence="6">
    <location>
        <position position="187"/>
    </location>
</feature>
<dbReference type="PROSITE" id="PS51716">
    <property type="entry name" value="G_IRG"/>
    <property type="match status" value="1"/>
</dbReference>
<dbReference type="GO" id="GO:0005525">
    <property type="term" value="F:GTP binding"/>
    <property type="evidence" value="ECO:0007669"/>
    <property type="project" value="UniProtKB-KW"/>
</dbReference>
<dbReference type="InterPro" id="IPR051515">
    <property type="entry name" value="IRG"/>
</dbReference>
<dbReference type="Pfam" id="PF05049">
    <property type="entry name" value="IIGP"/>
    <property type="match status" value="1"/>
</dbReference>